<dbReference type="InterPro" id="IPR025361">
    <property type="entry name" value="DUF4265"/>
</dbReference>
<dbReference type="RefSeq" id="WP_193430781.1">
    <property type="nucleotide sequence ID" value="NZ_CBCSIP010000064.1"/>
</dbReference>
<dbReference type="Pfam" id="PF14085">
    <property type="entry name" value="DUF4265"/>
    <property type="match status" value="1"/>
</dbReference>
<keyword evidence="2" id="KW-1185">Reference proteome</keyword>
<accession>A0ABR9Q0C0</accession>
<name>A0ABR9Q0C0_9BACT</name>
<comment type="caution">
    <text evidence="1">The sequence shown here is derived from an EMBL/GenBank/DDBJ whole genome shotgun (WGS) entry which is preliminary data.</text>
</comment>
<sequence>MQVELRVRGVPEVPDVTEDVPVEVMGENRFRVLLSPGMVEGLAAGDEFEVIDEESREFRVLKRGGNFCVWYFFPEEEMNRGSEYKLLRERIAEIGGRLDGGGSTTLIFTVPAASGFDRIADFFDEAVLLVKGASWQFSNAYDPILRVPLPWWSREVKG</sequence>
<proteinExistence type="predicted"/>
<dbReference type="EMBL" id="JAAIYO010000021">
    <property type="protein sequence ID" value="MBE4753627.1"/>
    <property type="molecule type" value="Genomic_DNA"/>
</dbReference>
<dbReference type="Proteomes" id="UP001516472">
    <property type="component" value="Unassembled WGS sequence"/>
</dbReference>
<organism evidence="1 2">
    <name type="scientific">Corallococcus soli</name>
    <dbReference type="NCBI Taxonomy" id="2710757"/>
    <lineage>
        <taxon>Bacteria</taxon>
        <taxon>Pseudomonadati</taxon>
        <taxon>Myxococcota</taxon>
        <taxon>Myxococcia</taxon>
        <taxon>Myxococcales</taxon>
        <taxon>Cystobacterineae</taxon>
        <taxon>Myxococcaceae</taxon>
        <taxon>Corallococcus</taxon>
    </lineage>
</organism>
<evidence type="ECO:0000313" key="1">
    <source>
        <dbReference type="EMBL" id="MBE4753627.1"/>
    </source>
</evidence>
<protein>
    <submittedName>
        <fullName evidence="1">DUF4265 domain-containing protein</fullName>
    </submittedName>
</protein>
<evidence type="ECO:0000313" key="2">
    <source>
        <dbReference type="Proteomes" id="UP001516472"/>
    </source>
</evidence>
<reference evidence="1 2" key="1">
    <citation type="submission" date="2020-02" db="EMBL/GenBank/DDBJ databases">
        <authorList>
            <person name="Babadi Z.K."/>
            <person name="Risdian C."/>
            <person name="Ebrahimipour G.H."/>
            <person name="Wink J."/>
        </authorList>
    </citation>
    <scope>NUCLEOTIDE SEQUENCE [LARGE SCALE GENOMIC DNA]</scope>
    <source>
        <strain evidence="1 2">ZKHCc1 1396</strain>
    </source>
</reference>
<gene>
    <name evidence="1" type="ORF">G4177_36325</name>
</gene>